<evidence type="ECO:0000313" key="2">
    <source>
        <dbReference type="Proteomes" id="UP000183832"/>
    </source>
</evidence>
<gene>
    <name evidence="1" type="ORF">CLUMA_CG008332</name>
</gene>
<dbReference type="EMBL" id="CVRI01000040">
    <property type="protein sequence ID" value="CRK94840.1"/>
    <property type="molecule type" value="Genomic_DNA"/>
</dbReference>
<dbReference type="AlphaFoldDB" id="A0A1J1I3F3"/>
<keyword evidence="2" id="KW-1185">Reference proteome</keyword>
<dbReference type="Proteomes" id="UP000183832">
    <property type="component" value="Unassembled WGS sequence"/>
</dbReference>
<name>A0A1J1I3F3_9DIPT</name>
<organism evidence="1 2">
    <name type="scientific">Clunio marinus</name>
    <dbReference type="NCBI Taxonomy" id="568069"/>
    <lineage>
        <taxon>Eukaryota</taxon>
        <taxon>Metazoa</taxon>
        <taxon>Ecdysozoa</taxon>
        <taxon>Arthropoda</taxon>
        <taxon>Hexapoda</taxon>
        <taxon>Insecta</taxon>
        <taxon>Pterygota</taxon>
        <taxon>Neoptera</taxon>
        <taxon>Endopterygota</taxon>
        <taxon>Diptera</taxon>
        <taxon>Nematocera</taxon>
        <taxon>Chironomoidea</taxon>
        <taxon>Chironomidae</taxon>
        <taxon>Clunio</taxon>
    </lineage>
</organism>
<sequence length="86" mass="10298">MYFAIILKEKLTKTQNSMNLPPLQYCKHKIITLYIITLSRQQMKEEKINQTPHKPILISYLWYYPSHSFDTHCANKTRKENPSDLK</sequence>
<reference evidence="1 2" key="1">
    <citation type="submission" date="2015-04" db="EMBL/GenBank/DDBJ databases">
        <authorList>
            <person name="Syromyatnikov M.Y."/>
            <person name="Popov V.N."/>
        </authorList>
    </citation>
    <scope>NUCLEOTIDE SEQUENCE [LARGE SCALE GENOMIC DNA]</scope>
</reference>
<protein>
    <submittedName>
        <fullName evidence="1">CLUMA_CG008332, isoform A</fullName>
    </submittedName>
</protein>
<evidence type="ECO:0000313" key="1">
    <source>
        <dbReference type="EMBL" id="CRK94840.1"/>
    </source>
</evidence>
<proteinExistence type="predicted"/>
<accession>A0A1J1I3F3</accession>